<evidence type="ECO:0000256" key="12">
    <source>
        <dbReference type="PIRSR" id="PIRSR015919-1"/>
    </source>
</evidence>
<comment type="function">
    <text evidence="11">Component of the general transcription and DNA repair factor IIH (TFIIH) core complex, which is involved in general and transcription-coupled nucleotide excision repair (NER) of damaged DNA and, when complexed to TFIIK, in RNA transcription by RNA polymerase II.</text>
</comment>
<dbReference type="OMA" id="ENTICAC"/>
<dbReference type="InterPro" id="IPR012170">
    <property type="entry name" value="TFIIH_SSL1/p44"/>
</dbReference>
<evidence type="ECO:0000256" key="3">
    <source>
        <dbReference type="ARBA" id="ARBA00022723"/>
    </source>
</evidence>
<evidence type="ECO:0000313" key="16">
    <source>
        <dbReference type="Proteomes" id="UP000054350"/>
    </source>
</evidence>
<dbReference type="InterPro" id="IPR002035">
    <property type="entry name" value="VWF_A"/>
</dbReference>
<reference evidence="15 16" key="1">
    <citation type="submission" date="2009-11" db="EMBL/GenBank/DDBJ databases">
        <title>Annotation of Allomyces macrogynus ATCC 38327.</title>
        <authorList>
            <consortium name="The Broad Institute Genome Sequencing Platform"/>
            <person name="Russ C."/>
            <person name="Cuomo C."/>
            <person name="Burger G."/>
            <person name="Gray M.W."/>
            <person name="Holland P.W.H."/>
            <person name="King N."/>
            <person name="Lang F.B.F."/>
            <person name="Roger A.J."/>
            <person name="Ruiz-Trillo I."/>
            <person name="Young S.K."/>
            <person name="Zeng Q."/>
            <person name="Gargeya S."/>
            <person name="Fitzgerald M."/>
            <person name="Haas B."/>
            <person name="Abouelleil A."/>
            <person name="Alvarado L."/>
            <person name="Arachchi H.M."/>
            <person name="Berlin A."/>
            <person name="Chapman S.B."/>
            <person name="Gearin G."/>
            <person name="Goldberg J."/>
            <person name="Griggs A."/>
            <person name="Gujja S."/>
            <person name="Hansen M."/>
            <person name="Heiman D."/>
            <person name="Howarth C."/>
            <person name="Larimer J."/>
            <person name="Lui A."/>
            <person name="MacDonald P.J.P."/>
            <person name="McCowen C."/>
            <person name="Montmayeur A."/>
            <person name="Murphy C."/>
            <person name="Neiman D."/>
            <person name="Pearson M."/>
            <person name="Priest M."/>
            <person name="Roberts A."/>
            <person name="Saif S."/>
            <person name="Shea T."/>
            <person name="Sisk P."/>
            <person name="Stolte C."/>
            <person name="Sykes S."/>
            <person name="Wortman J."/>
            <person name="Nusbaum C."/>
            <person name="Birren B."/>
        </authorList>
    </citation>
    <scope>NUCLEOTIDE SEQUENCE [LARGE SCALE GENOMIC DNA]</scope>
    <source>
        <strain evidence="15 16">ATCC 38327</strain>
    </source>
</reference>
<evidence type="ECO:0000256" key="6">
    <source>
        <dbReference type="ARBA" id="ARBA00022833"/>
    </source>
</evidence>
<evidence type="ECO:0000256" key="7">
    <source>
        <dbReference type="ARBA" id="ARBA00023015"/>
    </source>
</evidence>
<protein>
    <recommendedName>
        <fullName evidence="11">General transcription and DNA repair factor IIH</fullName>
    </recommendedName>
</protein>
<name>A0A0L0SLN2_ALLM3</name>
<evidence type="ECO:0000256" key="11">
    <source>
        <dbReference type="PIRNR" id="PIRNR015919"/>
    </source>
</evidence>
<dbReference type="SMART" id="SM01047">
    <property type="entry name" value="C1_4"/>
    <property type="match status" value="1"/>
</dbReference>
<dbReference type="SMART" id="SM00327">
    <property type="entry name" value="VWA"/>
    <property type="match status" value="1"/>
</dbReference>
<keyword evidence="16" id="KW-1185">Reference proteome</keyword>
<comment type="subcellular location">
    <subcellularLocation>
        <location evidence="1 11">Nucleus</location>
    </subcellularLocation>
</comment>
<keyword evidence="5" id="KW-0863">Zinc-finger</keyword>
<keyword evidence="7 11" id="KW-0805">Transcription regulation</keyword>
<dbReference type="InterPro" id="IPR007198">
    <property type="entry name" value="Ssl1-like"/>
</dbReference>
<dbReference type="VEuPathDB" id="FungiDB:AMAG_08501"/>
<feature type="region of interest" description="Disordered" evidence="13">
    <location>
        <begin position="1"/>
        <end position="22"/>
    </location>
</feature>
<dbReference type="InterPro" id="IPR036465">
    <property type="entry name" value="vWFA_dom_sf"/>
</dbReference>
<keyword evidence="10 11" id="KW-0539">Nucleus</keyword>
<dbReference type="CDD" id="cd01453">
    <property type="entry name" value="vWA_transcription_factor_IIH_type"/>
    <property type="match status" value="1"/>
</dbReference>
<evidence type="ECO:0000256" key="5">
    <source>
        <dbReference type="ARBA" id="ARBA00022771"/>
    </source>
</evidence>
<dbReference type="InterPro" id="IPR046349">
    <property type="entry name" value="C1-like_sf"/>
</dbReference>
<dbReference type="GO" id="GO:0006357">
    <property type="term" value="P:regulation of transcription by RNA polymerase II"/>
    <property type="evidence" value="ECO:0007669"/>
    <property type="project" value="UniProtKB-UniRule"/>
</dbReference>
<accession>A0A0L0SLN2</accession>
<dbReference type="PANTHER" id="PTHR12695:SF2">
    <property type="entry name" value="GENERAL TRANSCRIPTION FACTOR IIH SUBUNIT 2-RELATED"/>
    <property type="match status" value="1"/>
</dbReference>
<evidence type="ECO:0000313" key="15">
    <source>
        <dbReference type="EMBL" id="KNE63363.1"/>
    </source>
</evidence>
<evidence type="ECO:0000256" key="4">
    <source>
        <dbReference type="ARBA" id="ARBA00022763"/>
    </source>
</evidence>
<feature type="zinc finger region" description="C4-type" evidence="12">
    <location>
        <begin position="301"/>
        <end position="318"/>
    </location>
</feature>
<dbReference type="Pfam" id="PF04056">
    <property type="entry name" value="Ssl1"/>
    <property type="match status" value="1"/>
</dbReference>
<keyword evidence="9" id="KW-0234">DNA repair</keyword>
<dbReference type="GO" id="GO:0000439">
    <property type="term" value="C:transcription factor TFIIH core complex"/>
    <property type="evidence" value="ECO:0007669"/>
    <property type="project" value="UniProtKB-UniRule"/>
</dbReference>
<evidence type="ECO:0000256" key="8">
    <source>
        <dbReference type="ARBA" id="ARBA00023163"/>
    </source>
</evidence>
<keyword evidence="6 11" id="KW-0862">Zinc</keyword>
<dbReference type="PIRSF" id="PIRSF015919">
    <property type="entry name" value="TFIIH_SSL1"/>
    <property type="match status" value="1"/>
</dbReference>
<evidence type="ECO:0000259" key="14">
    <source>
        <dbReference type="PROSITE" id="PS50234"/>
    </source>
</evidence>
<dbReference type="FunFam" id="3.40.50.410:FF:000015">
    <property type="entry name" value="General transcription factor IIH subunit 2"/>
    <property type="match status" value="1"/>
</dbReference>
<dbReference type="InterPro" id="IPR004595">
    <property type="entry name" value="TFIIH_C1-like_dom"/>
</dbReference>
<dbReference type="Gene3D" id="3.40.50.410">
    <property type="entry name" value="von Willebrand factor, type A domain"/>
    <property type="match status" value="1"/>
</dbReference>
<dbReference type="SUPFAM" id="SSF57889">
    <property type="entry name" value="Cysteine-rich domain"/>
    <property type="match status" value="1"/>
</dbReference>
<dbReference type="Proteomes" id="UP000054350">
    <property type="component" value="Unassembled WGS sequence"/>
</dbReference>
<dbReference type="AlphaFoldDB" id="A0A0L0SLN2"/>
<dbReference type="GO" id="GO:0005675">
    <property type="term" value="C:transcription factor TFIIH holo complex"/>
    <property type="evidence" value="ECO:0007669"/>
    <property type="project" value="UniProtKB-UniRule"/>
</dbReference>
<dbReference type="NCBIfam" id="TIGR00622">
    <property type="entry name" value="ssl1"/>
    <property type="match status" value="1"/>
</dbReference>
<dbReference type="PROSITE" id="PS50234">
    <property type="entry name" value="VWFA"/>
    <property type="match status" value="1"/>
</dbReference>
<evidence type="ECO:0000256" key="9">
    <source>
        <dbReference type="ARBA" id="ARBA00023204"/>
    </source>
</evidence>
<dbReference type="GO" id="GO:0006351">
    <property type="term" value="P:DNA-templated transcription"/>
    <property type="evidence" value="ECO:0007669"/>
    <property type="project" value="InterPro"/>
</dbReference>
<dbReference type="EMBL" id="GG745342">
    <property type="protein sequence ID" value="KNE63363.1"/>
    <property type="molecule type" value="Genomic_DNA"/>
</dbReference>
<keyword evidence="8 11" id="KW-0804">Transcription</keyword>
<gene>
    <name evidence="15" type="ORF">AMAG_08501</name>
</gene>
<sequence>MDDDENMIIDVVSPDEPTGGLKQENGGYAWEEEYKRSWDVLQEDENGLISTTVTQLSNQLKRKRLLRDTRTLHRGLVRHLILVVDLSESMAEKDLKPSRYDLVLSTLSTFLVEFFDQNPLSQVAVVVTHDELAHLATELSSNPADHVRALRSAVRTPKGEPSLQNALEVARGTLAHVPPHGTREVLVVFSSLTTCDPGNILDTLDALVKDSVRVSVISLAAEVHICKKIAQNTHGTFTVALNEPHLKELILENVPPPPIAQRSVARKASNLMRMGFPERITERVPTLCACHSKPTTKGFTCPVCSAKMCSVPAECVLCGLTLVLSPHLARSYHHLFPVLNFVEVTDWSEIHANNECAGCMGALPAPPAPGEQGLAVMRTQATGRYACPRCSQHYCIECDVFIHEALHNCPTCSSGTGAGGPAADAAV</sequence>
<comment type="similarity">
    <text evidence="2 11">Belongs to the GTF2H2 family.</text>
</comment>
<dbReference type="PROSITE" id="PS00028">
    <property type="entry name" value="ZINC_FINGER_C2H2_1"/>
    <property type="match status" value="1"/>
</dbReference>
<evidence type="ECO:0000256" key="1">
    <source>
        <dbReference type="ARBA" id="ARBA00004123"/>
    </source>
</evidence>
<dbReference type="InterPro" id="IPR013083">
    <property type="entry name" value="Znf_RING/FYVE/PHD"/>
</dbReference>
<proteinExistence type="inferred from homology"/>
<evidence type="ECO:0000256" key="2">
    <source>
        <dbReference type="ARBA" id="ARBA00006092"/>
    </source>
</evidence>
<keyword evidence="4" id="KW-0227">DNA damage</keyword>
<dbReference type="SUPFAM" id="SSF53300">
    <property type="entry name" value="vWA-like"/>
    <property type="match status" value="1"/>
</dbReference>
<dbReference type="Gene3D" id="3.30.40.10">
    <property type="entry name" value="Zinc/RING finger domain, C3HC4 (zinc finger)"/>
    <property type="match status" value="1"/>
</dbReference>
<dbReference type="eggNOG" id="KOG2807">
    <property type="taxonomic scope" value="Eukaryota"/>
</dbReference>
<dbReference type="STRING" id="578462.A0A0L0SLN2"/>
<dbReference type="PANTHER" id="PTHR12695">
    <property type="entry name" value="GENERAL TRANSCRIPTION FACTOR IIH SUBUNIT 2"/>
    <property type="match status" value="1"/>
</dbReference>
<dbReference type="OrthoDB" id="284275at2759"/>
<organism evidence="15 16">
    <name type="scientific">Allomyces macrogynus (strain ATCC 38327)</name>
    <name type="common">Allomyces javanicus var. macrogynus</name>
    <dbReference type="NCBI Taxonomy" id="578462"/>
    <lineage>
        <taxon>Eukaryota</taxon>
        <taxon>Fungi</taxon>
        <taxon>Fungi incertae sedis</taxon>
        <taxon>Blastocladiomycota</taxon>
        <taxon>Blastocladiomycetes</taxon>
        <taxon>Blastocladiales</taxon>
        <taxon>Blastocladiaceae</taxon>
        <taxon>Allomyces</taxon>
    </lineage>
</organism>
<evidence type="ECO:0000256" key="10">
    <source>
        <dbReference type="ARBA" id="ARBA00023242"/>
    </source>
</evidence>
<dbReference type="InterPro" id="IPR013087">
    <property type="entry name" value="Znf_C2H2_type"/>
</dbReference>
<evidence type="ECO:0000256" key="13">
    <source>
        <dbReference type="SAM" id="MobiDB-lite"/>
    </source>
</evidence>
<dbReference type="Pfam" id="PF07975">
    <property type="entry name" value="C1_4"/>
    <property type="match status" value="1"/>
</dbReference>
<keyword evidence="3 11" id="KW-0479">Metal-binding</keyword>
<dbReference type="GO" id="GO:0006289">
    <property type="term" value="P:nucleotide-excision repair"/>
    <property type="evidence" value="ECO:0007669"/>
    <property type="project" value="UniProtKB-UniRule"/>
</dbReference>
<dbReference type="GO" id="GO:0008270">
    <property type="term" value="F:zinc ion binding"/>
    <property type="evidence" value="ECO:0007669"/>
    <property type="project" value="UniProtKB-UniRule"/>
</dbReference>
<reference evidence="16" key="2">
    <citation type="submission" date="2009-11" db="EMBL/GenBank/DDBJ databases">
        <title>The Genome Sequence of Allomyces macrogynus strain ATCC 38327.</title>
        <authorList>
            <consortium name="The Broad Institute Genome Sequencing Platform"/>
            <person name="Russ C."/>
            <person name="Cuomo C."/>
            <person name="Shea T."/>
            <person name="Young S.K."/>
            <person name="Zeng Q."/>
            <person name="Koehrsen M."/>
            <person name="Haas B."/>
            <person name="Borodovsky M."/>
            <person name="Guigo R."/>
            <person name="Alvarado L."/>
            <person name="Berlin A."/>
            <person name="Borenstein D."/>
            <person name="Chen Z."/>
            <person name="Engels R."/>
            <person name="Freedman E."/>
            <person name="Gellesch M."/>
            <person name="Goldberg J."/>
            <person name="Griggs A."/>
            <person name="Gujja S."/>
            <person name="Heiman D."/>
            <person name="Hepburn T."/>
            <person name="Howarth C."/>
            <person name="Jen D."/>
            <person name="Larson L."/>
            <person name="Lewis B."/>
            <person name="Mehta T."/>
            <person name="Park D."/>
            <person name="Pearson M."/>
            <person name="Roberts A."/>
            <person name="Saif S."/>
            <person name="Shenoy N."/>
            <person name="Sisk P."/>
            <person name="Stolte C."/>
            <person name="Sykes S."/>
            <person name="Walk T."/>
            <person name="White J."/>
            <person name="Yandava C."/>
            <person name="Burger G."/>
            <person name="Gray M.W."/>
            <person name="Holland P.W.H."/>
            <person name="King N."/>
            <person name="Lang F.B.F."/>
            <person name="Roger A.J."/>
            <person name="Ruiz-Trillo I."/>
            <person name="Lander E."/>
            <person name="Nusbaum C."/>
        </authorList>
    </citation>
    <scope>NUCLEOTIDE SEQUENCE [LARGE SCALE GENOMIC DNA]</scope>
    <source>
        <strain evidence="16">ATCC 38327</strain>
    </source>
</reference>
<feature type="domain" description="VWFA" evidence="14">
    <location>
        <begin position="79"/>
        <end position="254"/>
    </location>
</feature>